<evidence type="ECO:0000313" key="4">
    <source>
        <dbReference type="Proteomes" id="UP001220610"/>
    </source>
</evidence>
<feature type="domain" description="Type 9 secretion system plug protein N-terminal" evidence="2">
    <location>
        <begin position="29"/>
        <end position="154"/>
    </location>
</feature>
<protein>
    <submittedName>
        <fullName evidence="3">DUF5103 domain-containing protein</fullName>
    </submittedName>
</protein>
<evidence type="ECO:0000259" key="2">
    <source>
        <dbReference type="Pfam" id="PF17116"/>
    </source>
</evidence>
<sequence>MRNLFLCVGLFLCLPTLAQIPDAVYAPNIRSVQLHQSGNQLSYPLITLNGTSQLELHFDDIEGGIRTYNYTFQLCNADWTPALLSSFDYIKGFSSQRINTYRASSIAFTRYTHYQATLPDQSCMPSRSGNYILRVYLNNDTAQTIFTRRMLVVQEKASIAAQIQQPFNTQIFRSHQKVQFKVNLNEGLNVVNPLQQVTVAILQNYRWDNAITGLRPTFFSRNVFEYNTENDAVFPAGKEWRWLDLRSFRFQSDRVQSAKYNRTSTEIIVKPDMDRSGQRFNFFRDANGMYTIETTESINPYWQTDYATVYFSYVPPNNTPFPDKDIFLFGQVTDYNLRDSAKMVFNSQKGAYEKTLFLKQGYYDYAYVTIDKLADKRIASFSVTEGNYWESENEYMILVYFRPLGGRADELIGVSRVNSFTGRQGIRGQSY</sequence>
<accession>A0AAJ6BFV8</accession>
<dbReference type="Proteomes" id="UP001220610">
    <property type="component" value="Chromosome"/>
</dbReference>
<gene>
    <name evidence="3" type="ORF">P0Y53_13270</name>
</gene>
<dbReference type="EMBL" id="CP119311">
    <property type="protein sequence ID" value="WEK33456.1"/>
    <property type="molecule type" value="Genomic_DNA"/>
</dbReference>
<evidence type="ECO:0000256" key="1">
    <source>
        <dbReference type="SAM" id="SignalP"/>
    </source>
</evidence>
<dbReference type="AlphaFoldDB" id="A0AAJ6BFV8"/>
<proteinExistence type="predicted"/>
<reference evidence="3" key="1">
    <citation type="submission" date="2023-03" db="EMBL/GenBank/DDBJ databases">
        <title>Andean soil-derived lignocellulolytic bacterial consortium as a source of novel taxa and putative plastic-active enzymes.</title>
        <authorList>
            <person name="Diaz-Garcia L."/>
            <person name="Chuvochina M."/>
            <person name="Feuerriegel G."/>
            <person name="Bunk B."/>
            <person name="Sproer C."/>
            <person name="Streit W.R."/>
            <person name="Rodriguez L.M."/>
            <person name="Overmann J."/>
            <person name="Jimenez D.J."/>
        </authorList>
    </citation>
    <scope>NUCLEOTIDE SEQUENCE</scope>
    <source>
        <strain evidence="3">MAG 7</strain>
    </source>
</reference>
<feature type="signal peptide" evidence="1">
    <location>
        <begin position="1"/>
        <end position="18"/>
    </location>
</feature>
<feature type="chain" id="PRO_5042605207" evidence="1">
    <location>
        <begin position="19"/>
        <end position="431"/>
    </location>
</feature>
<dbReference type="Pfam" id="PF17116">
    <property type="entry name" value="T9SS_plug_1st"/>
    <property type="match status" value="1"/>
</dbReference>
<keyword evidence="1" id="KW-0732">Signal</keyword>
<dbReference type="InterPro" id="IPR031345">
    <property type="entry name" value="T9SS_Plug_N"/>
</dbReference>
<organism evidence="3 4">
    <name type="scientific">Candidatus Pseudobacter hemicellulosilyticus</name>
    <dbReference type="NCBI Taxonomy" id="3121375"/>
    <lineage>
        <taxon>Bacteria</taxon>
        <taxon>Pseudomonadati</taxon>
        <taxon>Bacteroidota</taxon>
        <taxon>Chitinophagia</taxon>
        <taxon>Chitinophagales</taxon>
        <taxon>Chitinophagaceae</taxon>
        <taxon>Pseudobacter</taxon>
    </lineage>
</organism>
<name>A0AAJ6BFV8_9BACT</name>
<evidence type="ECO:0000313" key="3">
    <source>
        <dbReference type="EMBL" id="WEK33456.1"/>
    </source>
</evidence>